<dbReference type="PROSITE" id="PS00108">
    <property type="entry name" value="PROTEIN_KINASE_ST"/>
    <property type="match status" value="1"/>
</dbReference>
<keyword evidence="9 13" id="KW-0067">ATP-binding</keyword>
<dbReference type="GO" id="GO:0045944">
    <property type="term" value="P:positive regulation of transcription by RNA polymerase II"/>
    <property type="evidence" value="ECO:0007669"/>
    <property type="project" value="TreeGrafter"/>
</dbReference>
<keyword evidence="7 13" id="KW-0547">Nucleotide-binding</keyword>
<evidence type="ECO:0000256" key="4">
    <source>
        <dbReference type="ARBA" id="ARBA00022527"/>
    </source>
</evidence>
<evidence type="ECO:0000259" key="14">
    <source>
        <dbReference type="PROSITE" id="PS50011"/>
    </source>
</evidence>
<dbReference type="AlphaFoldDB" id="A0A7R9CTJ9"/>
<dbReference type="FunFam" id="1.10.510.10:FF:000097">
    <property type="entry name" value="Putative cyclin-dependent kinase 7"/>
    <property type="match status" value="1"/>
</dbReference>
<dbReference type="InterPro" id="IPR037770">
    <property type="entry name" value="CDK7"/>
</dbReference>
<evidence type="ECO:0000256" key="5">
    <source>
        <dbReference type="ARBA" id="ARBA00022553"/>
    </source>
</evidence>
<dbReference type="InterPro" id="IPR050108">
    <property type="entry name" value="CDK"/>
</dbReference>
<dbReference type="EMBL" id="OC318503">
    <property type="protein sequence ID" value="CAD7402269.1"/>
    <property type="molecule type" value="Genomic_DNA"/>
</dbReference>
<sequence length="321" mass="36085">MQFSKSCNGDLGTEDPQQPLSKNVKFATVFKARDSLNDTIVAVKKIKLGSRAEAKDGINRTALREIKLLQELKHPNIINLMDVFGHKSNVSLVFDFMDTDLEVIIKDTSIVLTPANVKAYMLMTLQGLEYMHLNWILHRDLKPNNLLVSSNGVLKLGDFGLAKFFGSPNRIYTHQVVTRWYRCPELLFGARMYGTGVDMWALGCILAELLLRVPFLSGESDLDQLTRIFQVLGTPTEESWTGVTSLPDFIQFKQFPGTPLRHIFTAASDDLLELLGSLLAIVPLHRCSCQQALKMPYFRWALLLTPQGVTTISLSLDERLV</sequence>
<feature type="domain" description="Protein kinase" evidence="14">
    <location>
        <begin position="15"/>
        <end position="298"/>
    </location>
</feature>
<dbReference type="GO" id="GO:0070985">
    <property type="term" value="C:transcription factor TFIIK complex"/>
    <property type="evidence" value="ECO:0007669"/>
    <property type="project" value="InterPro"/>
</dbReference>
<keyword evidence="8" id="KW-0418">Kinase</keyword>
<dbReference type="Gene3D" id="3.30.200.20">
    <property type="entry name" value="Phosphorylase Kinase, domain 1"/>
    <property type="match status" value="1"/>
</dbReference>
<dbReference type="PANTHER" id="PTHR24056:SF0">
    <property type="entry name" value="CYCLIN-DEPENDENT KINASE 7"/>
    <property type="match status" value="1"/>
</dbReference>
<name>A0A7R9CTJ9_TIMCR</name>
<dbReference type="GO" id="GO:0008353">
    <property type="term" value="F:RNA polymerase II CTD heptapeptide repeat kinase activity"/>
    <property type="evidence" value="ECO:0007669"/>
    <property type="project" value="UniProtKB-EC"/>
</dbReference>
<dbReference type="GO" id="GO:0004693">
    <property type="term" value="F:cyclin-dependent protein serine/threonine kinase activity"/>
    <property type="evidence" value="ECO:0007669"/>
    <property type="project" value="TreeGrafter"/>
</dbReference>
<dbReference type="EC" id="2.7.11.23" evidence="2"/>
<dbReference type="CDD" id="cd07841">
    <property type="entry name" value="STKc_CDK7"/>
    <property type="match status" value="1"/>
</dbReference>
<evidence type="ECO:0000256" key="13">
    <source>
        <dbReference type="PIRSR" id="PIRSR637770-2"/>
    </source>
</evidence>
<dbReference type="InterPro" id="IPR011009">
    <property type="entry name" value="Kinase-like_dom_sf"/>
</dbReference>
<evidence type="ECO:0000256" key="12">
    <source>
        <dbReference type="PIRSR" id="PIRSR637770-1"/>
    </source>
</evidence>
<evidence type="ECO:0000256" key="2">
    <source>
        <dbReference type="ARBA" id="ARBA00012409"/>
    </source>
</evidence>
<evidence type="ECO:0000256" key="10">
    <source>
        <dbReference type="ARBA" id="ARBA00029738"/>
    </source>
</evidence>
<evidence type="ECO:0000256" key="6">
    <source>
        <dbReference type="ARBA" id="ARBA00022679"/>
    </source>
</evidence>
<protein>
    <recommendedName>
        <fullName evidence="3">Cyclin-dependent kinase 7</fullName>
        <ecNumber evidence="2">2.7.11.23</ecNumber>
    </recommendedName>
    <alternativeName>
        <fullName evidence="10">Cell division protein kinase 7</fullName>
    </alternativeName>
</protein>
<evidence type="ECO:0000256" key="7">
    <source>
        <dbReference type="ARBA" id="ARBA00022741"/>
    </source>
</evidence>
<keyword evidence="4" id="KW-0723">Serine/threonine-protein kinase</keyword>
<dbReference type="Gene3D" id="1.10.510.10">
    <property type="entry name" value="Transferase(Phosphotransferase) domain 1"/>
    <property type="match status" value="1"/>
</dbReference>
<keyword evidence="5" id="KW-0597">Phosphoprotein</keyword>
<gene>
    <name evidence="15" type="ORF">TCEB3V08_LOCUS6406</name>
</gene>
<dbReference type="PANTHER" id="PTHR24056">
    <property type="entry name" value="CELL DIVISION PROTEIN KINASE"/>
    <property type="match status" value="1"/>
</dbReference>
<organism evidence="15">
    <name type="scientific">Timema cristinae</name>
    <name type="common">Walking stick</name>
    <dbReference type="NCBI Taxonomy" id="61476"/>
    <lineage>
        <taxon>Eukaryota</taxon>
        <taxon>Metazoa</taxon>
        <taxon>Ecdysozoa</taxon>
        <taxon>Arthropoda</taxon>
        <taxon>Hexapoda</taxon>
        <taxon>Insecta</taxon>
        <taxon>Pterygota</taxon>
        <taxon>Neoptera</taxon>
        <taxon>Polyneoptera</taxon>
        <taxon>Phasmatodea</taxon>
        <taxon>Timematodea</taxon>
        <taxon>Timematoidea</taxon>
        <taxon>Timematidae</taxon>
        <taxon>Timema</taxon>
    </lineage>
</organism>
<evidence type="ECO:0000256" key="9">
    <source>
        <dbReference type="ARBA" id="ARBA00022840"/>
    </source>
</evidence>
<feature type="active site" description="Proton acceptor" evidence="12">
    <location>
        <position position="140"/>
    </location>
</feature>
<evidence type="ECO:0000256" key="1">
    <source>
        <dbReference type="ARBA" id="ARBA00006485"/>
    </source>
</evidence>
<comment type="catalytic activity">
    <reaction evidence="11">
        <text>[DNA-directed RNA polymerase] + ATP = phospho-[DNA-directed RNA polymerase] + ADP + H(+)</text>
        <dbReference type="Rhea" id="RHEA:10216"/>
        <dbReference type="Rhea" id="RHEA-COMP:11321"/>
        <dbReference type="Rhea" id="RHEA-COMP:11322"/>
        <dbReference type="ChEBI" id="CHEBI:15378"/>
        <dbReference type="ChEBI" id="CHEBI:30616"/>
        <dbReference type="ChEBI" id="CHEBI:43176"/>
        <dbReference type="ChEBI" id="CHEBI:68546"/>
        <dbReference type="ChEBI" id="CHEBI:456216"/>
        <dbReference type="EC" id="2.7.11.23"/>
    </reaction>
</comment>
<dbReference type="InterPro" id="IPR000719">
    <property type="entry name" value="Prot_kinase_dom"/>
</dbReference>
<keyword evidence="6" id="KW-0808">Transferase</keyword>
<evidence type="ECO:0000256" key="11">
    <source>
        <dbReference type="ARBA" id="ARBA00049280"/>
    </source>
</evidence>
<evidence type="ECO:0000256" key="3">
    <source>
        <dbReference type="ARBA" id="ARBA00013901"/>
    </source>
</evidence>
<dbReference type="PROSITE" id="PS50011">
    <property type="entry name" value="PROTEIN_KINASE_DOM"/>
    <property type="match status" value="1"/>
</dbReference>
<evidence type="ECO:0000313" key="15">
    <source>
        <dbReference type="EMBL" id="CAD7402269.1"/>
    </source>
</evidence>
<comment type="similarity">
    <text evidence="1">Belongs to the protein kinase superfamily. CMGC Ser/Thr protein kinase family. CDC2/CDKX subfamily.</text>
</comment>
<dbReference type="GO" id="GO:0005524">
    <property type="term" value="F:ATP binding"/>
    <property type="evidence" value="ECO:0007669"/>
    <property type="project" value="UniProtKB-KW"/>
</dbReference>
<reference evidence="15" key="1">
    <citation type="submission" date="2020-11" db="EMBL/GenBank/DDBJ databases">
        <authorList>
            <person name="Tran Van P."/>
        </authorList>
    </citation>
    <scope>NUCLEOTIDE SEQUENCE</scope>
</reference>
<accession>A0A7R9CTJ9</accession>
<dbReference type="GO" id="GO:0005737">
    <property type="term" value="C:cytoplasm"/>
    <property type="evidence" value="ECO:0007669"/>
    <property type="project" value="TreeGrafter"/>
</dbReference>
<dbReference type="SUPFAM" id="SSF56112">
    <property type="entry name" value="Protein kinase-like (PK-like)"/>
    <property type="match status" value="1"/>
</dbReference>
<dbReference type="Pfam" id="PF00069">
    <property type="entry name" value="Pkinase"/>
    <property type="match status" value="1"/>
</dbReference>
<dbReference type="InterPro" id="IPR008271">
    <property type="entry name" value="Ser/Thr_kinase_AS"/>
</dbReference>
<proteinExistence type="inferred from homology"/>
<feature type="binding site" evidence="13">
    <location>
        <position position="44"/>
    </location>
    <ligand>
        <name>ATP</name>
        <dbReference type="ChEBI" id="CHEBI:30616"/>
    </ligand>
</feature>
<evidence type="ECO:0000256" key="8">
    <source>
        <dbReference type="ARBA" id="ARBA00022777"/>
    </source>
</evidence>
<dbReference type="SMART" id="SM00220">
    <property type="entry name" value="S_TKc"/>
    <property type="match status" value="1"/>
</dbReference>